<keyword evidence="11" id="KW-0413">Isomerase</keyword>
<keyword evidence="4 15" id="KW-0227">DNA damage</keyword>
<keyword evidence="7 15" id="KW-0067">ATP-binding</keyword>
<dbReference type="InterPro" id="IPR012340">
    <property type="entry name" value="NA-bd_OB-fold"/>
</dbReference>
<evidence type="ECO:0000313" key="19">
    <source>
        <dbReference type="Proteomes" id="UP000785783"/>
    </source>
</evidence>
<comment type="similarity">
    <text evidence="1 15">Belongs to the helicase family. RecG subfamily.</text>
</comment>
<dbReference type="SMART" id="SM00487">
    <property type="entry name" value="DEXDc"/>
    <property type="match status" value="1"/>
</dbReference>
<evidence type="ECO:0000256" key="10">
    <source>
        <dbReference type="ARBA" id="ARBA00023204"/>
    </source>
</evidence>
<dbReference type="AlphaFoldDB" id="A0A937L6W9"/>
<name>A0A937L6W9_9PROT</name>
<dbReference type="InterPro" id="IPR004609">
    <property type="entry name" value="ATP-dep_DNA_helicase_RecG"/>
</dbReference>
<dbReference type="CDD" id="cd17992">
    <property type="entry name" value="DEXHc_RecG"/>
    <property type="match status" value="1"/>
</dbReference>
<dbReference type="InterPro" id="IPR011545">
    <property type="entry name" value="DEAD/DEAH_box_helicase_dom"/>
</dbReference>
<dbReference type="GO" id="GO:0006310">
    <property type="term" value="P:DNA recombination"/>
    <property type="evidence" value="ECO:0007669"/>
    <property type="project" value="UniProtKB-UniRule"/>
</dbReference>
<evidence type="ECO:0000313" key="18">
    <source>
        <dbReference type="EMBL" id="MBL6761925.1"/>
    </source>
</evidence>
<keyword evidence="10 15" id="KW-0234">DNA repair</keyword>
<dbReference type="Pfam" id="PF00270">
    <property type="entry name" value="DEAD"/>
    <property type="match status" value="1"/>
</dbReference>
<keyword evidence="5 15" id="KW-0378">Hydrolase</keyword>
<keyword evidence="3 15" id="KW-0547">Nucleotide-binding</keyword>
<evidence type="ECO:0000256" key="11">
    <source>
        <dbReference type="ARBA" id="ARBA00023235"/>
    </source>
</evidence>
<comment type="catalytic activity">
    <reaction evidence="14 15">
        <text>ATP + H2O = ADP + phosphate + H(+)</text>
        <dbReference type="Rhea" id="RHEA:13065"/>
        <dbReference type="ChEBI" id="CHEBI:15377"/>
        <dbReference type="ChEBI" id="CHEBI:15378"/>
        <dbReference type="ChEBI" id="CHEBI:30616"/>
        <dbReference type="ChEBI" id="CHEBI:43474"/>
        <dbReference type="ChEBI" id="CHEBI:456216"/>
        <dbReference type="EC" id="5.6.2.4"/>
    </reaction>
</comment>
<evidence type="ECO:0000256" key="3">
    <source>
        <dbReference type="ARBA" id="ARBA00022741"/>
    </source>
</evidence>
<dbReference type="InterPro" id="IPR047112">
    <property type="entry name" value="RecG/Mfd"/>
</dbReference>
<reference evidence="18" key="1">
    <citation type="submission" date="2020-10" db="EMBL/GenBank/DDBJ databases">
        <title>Microbiome of the Black Sea water column analyzed by genome centric metagenomics.</title>
        <authorList>
            <person name="Cabello-Yeves P.J."/>
            <person name="Callieri C."/>
            <person name="Picazo A."/>
            <person name="Mehrshad M."/>
            <person name="Haro-Moreno J.M."/>
            <person name="Roda-Garcia J."/>
            <person name="Dzembekova N."/>
            <person name="Slabakova V."/>
            <person name="Slabakova N."/>
            <person name="Moncheva S."/>
            <person name="Rodriguez-Valera F."/>
        </authorList>
    </citation>
    <scope>NUCLEOTIDE SEQUENCE</scope>
    <source>
        <strain evidence="18">BS307-5m-G5</strain>
    </source>
</reference>
<feature type="domain" description="Helicase ATP-binding" evidence="16">
    <location>
        <begin position="284"/>
        <end position="445"/>
    </location>
</feature>
<evidence type="ECO:0000256" key="5">
    <source>
        <dbReference type="ARBA" id="ARBA00022801"/>
    </source>
</evidence>
<proteinExistence type="inferred from homology"/>
<dbReference type="GO" id="GO:0005524">
    <property type="term" value="F:ATP binding"/>
    <property type="evidence" value="ECO:0007669"/>
    <property type="project" value="UniProtKB-KW"/>
</dbReference>
<evidence type="ECO:0000256" key="8">
    <source>
        <dbReference type="ARBA" id="ARBA00023125"/>
    </source>
</evidence>
<dbReference type="NCBIfam" id="NF008164">
    <property type="entry name" value="PRK10917.1-2"/>
    <property type="match status" value="1"/>
</dbReference>
<comment type="catalytic activity">
    <reaction evidence="12 15">
        <text>Couples ATP hydrolysis with the unwinding of duplex DNA by translocating in the 3'-5' direction.</text>
        <dbReference type="EC" id="5.6.2.4"/>
    </reaction>
</comment>
<keyword evidence="6 15" id="KW-0347">Helicase</keyword>
<dbReference type="PANTHER" id="PTHR47964">
    <property type="entry name" value="ATP-DEPENDENT DNA HELICASE HOMOLOG RECG, CHLOROPLASTIC"/>
    <property type="match status" value="1"/>
</dbReference>
<evidence type="ECO:0000259" key="17">
    <source>
        <dbReference type="PROSITE" id="PS51194"/>
    </source>
</evidence>
<dbReference type="GO" id="GO:0006281">
    <property type="term" value="P:DNA repair"/>
    <property type="evidence" value="ECO:0007669"/>
    <property type="project" value="UniProtKB-UniRule"/>
</dbReference>
<evidence type="ECO:0000256" key="15">
    <source>
        <dbReference type="RuleBase" id="RU363016"/>
    </source>
</evidence>
<dbReference type="NCBIfam" id="TIGR00643">
    <property type="entry name" value="recG"/>
    <property type="match status" value="1"/>
</dbReference>
<evidence type="ECO:0000256" key="2">
    <source>
        <dbReference type="ARBA" id="ARBA00017846"/>
    </source>
</evidence>
<evidence type="ECO:0000256" key="4">
    <source>
        <dbReference type="ARBA" id="ARBA00022763"/>
    </source>
</evidence>
<dbReference type="PROSITE" id="PS51194">
    <property type="entry name" value="HELICASE_CTER"/>
    <property type="match status" value="1"/>
</dbReference>
<evidence type="ECO:0000256" key="7">
    <source>
        <dbReference type="ARBA" id="ARBA00022840"/>
    </source>
</evidence>
<dbReference type="PROSITE" id="PS51192">
    <property type="entry name" value="HELICASE_ATP_BIND_1"/>
    <property type="match status" value="1"/>
</dbReference>
<dbReference type="SMART" id="SM00490">
    <property type="entry name" value="HELICc"/>
    <property type="match status" value="1"/>
</dbReference>
<evidence type="ECO:0000256" key="13">
    <source>
        <dbReference type="ARBA" id="ARBA00034808"/>
    </source>
</evidence>
<dbReference type="Pfam" id="PF19833">
    <property type="entry name" value="RecG_dom3_C"/>
    <property type="match status" value="1"/>
</dbReference>
<dbReference type="PANTHER" id="PTHR47964:SF1">
    <property type="entry name" value="ATP-DEPENDENT DNA HELICASE HOMOLOG RECG, CHLOROPLASTIC"/>
    <property type="match status" value="1"/>
</dbReference>
<dbReference type="EC" id="5.6.2.4" evidence="13 15"/>
<evidence type="ECO:0000256" key="9">
    <source>
        <dbReference type="ARBA" id="ARBA00023172"/>
    </source>
</evidence>
<comment type="caution">
    <text evidence="18">The sequence shown here is derived from an EMBL/GenBank/DDBJ whole genome shotgun (WGS) entry which is preliminary data.</text>
</comment>
<protein>
    <recommendedName>
        <fullName evidence="2 15">ATP-dependent DNA helicase RecG</fullName>
        <ecNumber evidence="13 15">5.6.2.4</ecNumber>
    </recommendedName>
</protein>
<feature type="domain" description="Helicase C-terminal" evidence="17">
    <location>
        <begin position="467"/>
        <end position="623"/>
    </location>
</feature>
<dbReference type="Gene3D" id="2.40.50.140">
    <property type="entry name" value="Nucleic acid-binding proteins"/>
    <property type="match status" value="1"/>
</dbReference>
<dbReference type="EMBL" id="JADHOK010000049">
    <property type="protein sequence ID" value="MBL6761925.1"/>
    <property type="molecule type" value="Genomic_DNA"/>
</dbReference>
<dbReference type="NCBIfam" id="NF008165">
    <property type="entry name" value="PRK10917.1-3"/>
    <property type="match status" value="1"/>
</dbReference>
<dbReference type="InterPro" id="IPR045562">
    <property type="entry name" value="RecG_dom3_C"/>
</dbReference>
<dbReference type="Gene3D" id="3.40.50.300">
    <property type="entry name" value="P-loop containing nucleotide triphosphate hydrolases"/>
    <property type="match status" value="2"/>
</dbReference>
<accession>A0A937L6W9</accession>
<dbReference type="InterPro" id="IPR033454">
    <property type="entry name" value="RecG_wedge"/>
</dbReference>
<dbReference type="Proteomes" id="UP000785783">
    <property type="component" value="Unassembled WGS sequence"/>
</dbReference>
<dbReference type="NCBIfam" id="NF008168">
    <property type="entry name" value="PRK10917.2-2"/>
    <property type="match status" value="1"/>
</dbReference>
<evidence type="ECO:0000256" key="12">
    <source>
        <dbReference type="ARBA" id="ARBA00034617"/>
    </source>
</evidence>
<keyword evidence="8" id="KW-0238">DNA-binding</keyword>
<sequence>MRPTLLDPLFADATTLPGIGPKLGKLLAAFTGDKIVDLLHHLPSNLIDRQYRPSLTEVEDGRIATFEVEVVKHEAPPNKGRARNLPYRILCQNETGYLSLVFFMARGDWLSKAMPVGAVRLVSGRVERFREQLQIVHPDHMLPKPEFEKLPVIEPVYPLTAGLSAKVLMKAIQAALPLLPALPEWQEATWLAQQGWPSWQQAVMQAHRPEANNALDAQHPARARLAYDELLAHQLVLALVRRQRRQLAGRCFDSAGDLPTRLLQLLPFPLTGSQQSAIADIRADMAAPMRMLRLLQGDVGSGKTVVATMAMLQAVESGAQAALMAPTEILARQHTETLGPWLDELGIKWQLMTARNKGKLRAQSLAALADGSVQVAIGTHALFQDDVAFANLGLAVVDEQHRFGVQQRMALSTKGDGTDVLVMTATPIPRTLTLTAYGDMDISPMPDKPPGRQPVDTRVISMDRYDEVAQGLGNALAEGARVYWVCPLVNESELVDLAAAEDRAKALRRLYGDRVGLVHGQMKAAEKDAVMARFAAGEISVLVATTVIEVGVNVPEATVMVIEHAERFGLAQLHQLRGRVGRGRDKSSCVLLYRGPLGETAKARLGIMRETEDGFKIAEEDLRLRGAGEVLGTRQSGLPVFRLADLEAHADLLPAVHDNVKLVLERDPQLQSPRGQALRALLYLFRRDEAIRYLQSG</sequence>
<dbReference type="GO" id="GO:0016787">
    <property type="term" value="F:hydrolase activity"/>
    <property type="evidence" value="ECO:0007669"/>
    <property type="project" value="UniProtKB-KW"/>
</dbReference>
<evidence type="ECO:0000256" key="1">
    <source>
        <dbReference type="ARBA" id="ARBA00007504"/>
    </source>
</evidence>
<dbReference type="GO" id="GO:0043138">
    <property type="term" value="F:3'-5' DNA helicase activity"/>
    <property type="evidence" value="ECO:0007669"/>
    <property type="project" value="UniProtKB-EC"/>
</dbReference>
<dbReference type="InterPro" id="IPR027417">
    <property type="entry name" value="P-loop_NTPase"/>
</dbReference>
<evidence type="ECO:0000259" key="16">
    <source>
        <dbReference type="PROSITE" id="PS51192"/>
    </source>
</evidence>
<dbReference type="GO" id="GO:0003677">
    <property type="term" value="F:DNA binding"/>
    <property type="evidence" value="ECO:0007669"/>
    <property type="project" value="UniProtKB-KW"/>
</dbReference>
<comment type="function">
    <text evidence="15">Plays a critical role in recombination and DNA repair. Helps process Holliday junction intermediates to mature products by catalyzing branch migration. Has replication fork regression activity, unwinds stalled or blocked replication forks to make a HJ that can be resolved. Has a DNA unwinding activity characteristic of a DNA helicase with 3'-5' polarity.</text>
</comment>
<gene>
    <name evidence="18" type="primary">recG</name>
    <name evidence="18" type="ORF">ISQ19_04430</name>
</gene>
<dbReference type="CDD" id="cd04488">
    <property type="entry name" value="RecG_wedge_OBF"/>
    <property type="match status" value="1"/>
</dbReference>
<keyword evidence="9 15" id="KW-0233">DNA recombination</keyword>
<evidence type="ECO:0000256" key="6">
    <source>
        <dbReference type="ARBA" id="ARBA00022806"/>
    </source>
</evidence>
<dbReference type="InterPro" id="IPR014001">
    <property type="entry name" value="Helicase_ATP-bd"/>
</dbReference>
<dbReference type="SUPFAM" id="SSF52540">
    <property type="entry name" value="P-loop containing nucleoside triphosphate hydrolases"/>
    <property type="match status" value="2"/>
</dbReference>
<organism evidence="18 19">
    <name type="scientific">PS1 clade bacterium</name>
    <dbReference type="NCBI Taxonomy" id="2175152"/>
    <lineage>
        <taxon>Bacteria</taxon>
        <taxon>Pseudomonadati</taxon>
        <taxon>Pseudomonadota</taxon>
        <taxon>Alphaproteobacteria</taxon>
        <taxon>PS1 clade</taxon>
    </lineage>
</organism>
<dbReference type="Pfam" id="PF00271">
    <property type="entry name" value="Helicase_C"/>
    <property type="match status" value="1"/>
</dbReference>
<dbReference type="InterPro" id="IPR001650">
    <property type="entry name" value="Helicase_C-like"/>
</dbReference>
<dbReference type="SUPFAM" id="SSF50249">
    <property type="entry name" value="Nucleic acid-binding proteins"/>
    <property type="match status" value="1"/>
</dbReference>
<dbReference type="Pfam" id="PF17191">
    <property type="entry name" value="RecG_wedge"/>
    <property type="match status" value="1"/>
</dbReference>
<evidence type="ECO:0000256" key="14">
    <source>
        <dbReference type="ARBA" id="ARBA00048988"/>
    </source>
</evidence>